<organism evidence="1">
    <name type="scientific">Candidatus Kentrum sp. LFY</name>
    <dbReference type="NCBI Taxonomy" id="2126342"/>
    <lineage>
        <taxon>Bacteria</taxon>
        <taxon>Pseudomonadati</taxon>
        <taxon>Pseudomonadota</taxon>
        <taxon>Gammaproteobacteria</taxon>
        <taxon>Candidatus Kentrum</taxon>
    </lineage>
</organism>
<evidence type="ECO:0000313" key="1">
    <source>
        <dbReference type="EMBL" id="VFJ92806.1"/>
    </source>
</evidence>
<reference evidence="1" key="1">
    <citation type="submission" date="2019-02" db="EMBL/GenBank/DDBJ databases">
        <authorList>
            <person name="Gruber-Vodicka R. H."/>
            <person name="Seah K. B. B."/>
        </authorList>
    </citation>
    <scope>NUCLEOTIDE SEQUENCE</scope>
    <source>
        <strain evidence="1">BECK_M7</strain>
    </source>
</reference>
<name>A0A450UJT1_9GAMM</name>
<dbReference type="AlphaFoldDB" id="A0A450UJT1"/>
<gene>
    <name evidence="1" type="ORF">BECKLFY1418B_GA0070995_10391</name>
</gene>
<accession>A0A450UJT1</accession>
<dbReference type="EMBL" id="CAADFF010000039">
    <property type="protein sequence ID" value="VFJ92806.1"/>
    <property type="molecule type" value="Genomic_DNA"/>
</dbReference>
<sequence length="103" mass="11674">MIKETFGWAKAISDLRRLHFIGLAKAKVRMLLSLATSYTRSGESVHMVWCIHQKQMLFTGTGRIKESTRVGLLFFRSGNGQKLTLFVGKVVGDFFITLCITLY</sequence>
<proteinExistence type="predicted"/>
<protein>
    <submittedName>
        <fullName evidence="1">Uncharacterized protein</fullName>
    </submittedName>
</protein>